<name>A0A1F5F3N3_9BACT</name>
<accession>A0A1F5F3N3</accession>
<dbReference type="AlphaFoldDB" id="A0A1F5F3N3"/>
<comment type="caution">
    <text evidence="1">The sequence shown here is derived from an EMBL/GenBank/DDBJ whole genome shotgun (WGS) entry which is preliminary data.</text>
</comment>
<evidence type="ECO:0000313" key="1">
    <source>
        <dbReference type="EMBL" id="OGD74253.1"/>
    </source>
</evidence>
<evidence type="ECO:0000313" key="2">
    <source>
        <dbReference type="Proteomes" id="UP000176191"/>
    </source>
</evidence>
<gene>
    <name evidence="1" type="ORF">A2228_03820</name>
</gene>
<dbReference type="Proteomes" id="UP000176191">
    <property type="component" value="Unassembled WGS sequence"/>
</dbReference>
<organism evidence="1 2">
    <name type="scientific">Candidatus Collierbacteria bacterium RIFOXYA2_FULL_46_10</name>
    <dbReference type="NCBI Taxonomy" id="1817726"/>
    <lineage>
        <taxon>Bacteria</taxon>
        <taxon>Candidatus Collieribacteriota</taxon>
    </lineage>
</organism>
<proteinExistence type="predicted"/>
<reference evidence="1 2" key="1">
    <citation type="journal article" date="2016" name="Nat. Commun.">
        <title>Thousands of microbial genomes shed light on interconnected biogeochemical processes in an aquifer system.</title>
        <authorList>
            <person name="Anantharaman K."/>
            <person name="Brown C.T."/>
            <person name="Hug L.A."/>
            <person name="Sharon I."/>
            <person name="Castelle C.J."/>
            <person name="Probst A.J."/>
            <person name="Thomas B.C."/>
            <person name="Singh A."/>
            <person name="Wilkins M.J."/>
            <person name="Karaoz U."/>
            <person name="Brodie E.L."/>
            <person name="Williams K.H."/>
            <person name="Hubbard S.S."/>
            <person name="Banfield J.F."/>
        </authorList>
    </citation>
    <scope>NUCLEOTIDE SEQUENCE [LARGE SCALE GENOMIC DNA]</scope>
</reference>
<protein>
    <submittedName>
        <fullName evidence="1">Uncharacterized protein</fullName>
    </submittedName>
</protein>
<sequence>MSFQGLGREFSKNLSFFESGLGGVFPAIERGKALEIARQEIAEGRPAYLKAKKDSQALMVYVEPRRDGLVWASVVPALHFVTSHGLGRHQGTTDRVESFAEILRQGFRSPTGENNALLLTPGYGEEKWKSGYPREKINGYFGGWYMTKQNAQDRGANKGDSLRVVLWSGFYAENRVKVQKGGIQKNSTCVDGTSIGYVEGVVVTAPGSDWRQRIEYYRNLYREQRLHAPLEIFDVQGQRVRVE</sequence>
<dbReference type="EMBL" id="MFAK01000038">
    <property type="protein sequence ID" value="OGD74253.1"/>
    <property type="molecule type" value="Genomic_DNA"/>
</dbReference>